<sequence length="545" mass="62254">MDKLPSEILLHILDYIVVAHYSNKNNLLKLRTTCKLFDEVLKPYVLKTLQLEFTRLDKGFRARKPLDDNALRRIGPLCQALYIDMMVVRDDGEVRFLGEMFSQIPTMAEFIEELQDSWCMNEESFTEIDYRRQLGFMLERAPNVTAVKLNLPFQLVSPGQYRASTMVLGNTFAALAQRPEESETLKTLVLENLSDISVVSLWRNPQDVKNIMGAFRDLRRLFMSIRRNDEEDGGQGQVHTVNFRNRLWEMIGKADQLESLCLVDLDTDEKRHRDVKTSSQRDGTLEDWQFRCMPTIRRPPRSVLPNLTFLELRQVEVMGCGLLSMFKCFGHSLRELYLDGVYLKTVYSAESPQDVNNTLWIGLPNVRPPLNHRWVATYLRQIRVQLRVCRVANLGYDQYVMGEEPTDHAASSAAATYDLADPCGLSRSLEQRFVEVATGVAQPPTATGAPVAYYPEEPSQEAWALAQGSRPAGIGLRTEDWHATLYLTTRRNPTSAWQRSIDGQFPNCNQHTLTALHNFADAAHRGMALLNQSAEDDDEFLRDIV</sequence>
<name>A0ACC0D0R4_9PEZI</name>
<protein>
    <submittedName>
        <fullName evidence="1">Uncharacterized protein</fullName>
    </submittedName>
</protein>
<evidence type="ECO:0000313" key="1">
    <source>
        <dbReference type="EMBL" id="KAI6086123.1"/>
    </source>
</evidence>
<accession>A0ACC0D0R4</accession>
<reference evidence="1 2" key="1">
    <citation type="journal article" date="2022" name="New Phytol.">
        <title>Ecological generalism drives hyperdiversity of secondary metabolite gene clusters in xylarialean endophytes.</title>
        <authorList>
            <person name="Franco M.E.E."/>
            <person name="Wisecaver J.H."/>
            <person name="Arnold A.E."/>
            <person name="Ju Y.M."/>
            <person name="Slot J.C."/>
            <person name="Ahrendt S."/>
            <person name="Moore L.P."/>
            <person name="Eastman K.E."/>
            <person name="Scott K."/>
            <person name="Konkel Z."/>
            <person name="Mondo S.J."/>
            <person name="Kuo A."/>
            <person name="Hayes R.D."/>
            <person name="Haridas S."/>
            <person name="Andreopoulos B."/>
            <person name="Riley R."/>
            <person name="LaButti K."/>
            <person name="Pangilinan J."/>
            <person name="Lipzen A."/>
            <person name="Amirebrahimi M."/>
            <person name="Yan J."/>
            <person name="Adam C."/>
            <person name="Keymanesh K."/>
            <person name="Ng V."/>
            <person name="Louie K."/>
            <person name="Northen T."/>
            <person name="Drula E."/>
            <person name="Henrissat B."/>
            <person name="Hsieh H.M."/>
            <person name="Youens-Clark K."/>
            <person name="Lutzoni F."/>
            <person name="Miadlikowska J."/>
            <person name="Eastwood D.C."/>
            <person name="Hamelin R.C."/>
            <person name="Grigoriev I.V."/>
            <person name="U'Ren J.M."/>
        </authorList>
    </citation>
    <scope>NUCLEOTIDE SEQUENCE [LARGE SCALE GENOMIC DNA]</scope>
    <source>
        <strain evidence="1 2">ER1909</strain>
    </source>
</reference>
<dbReference type="EMBL" id="MU394318">
    <property type="protein sequence ID" value="KAI6086123.1"/>
    <property type="molecule type" value="Genomic_DNA"/>
</dbReference>
<keyword evidence="2" id="KW-1185">Reference proteome</keyword>
<organism evidence="1 2">
    <name type="scientific">Hypoxylon rubiginosum</name>
    <dbReference type="NCBI Taxonomy" id="110542"/>
    <lineage>
        <taxon>Eukaryota</taxon>
        <taxon>Fungi</taxon>
        <taxon>Dikarya</taxon>
        <taxon>Ascomycota</taxon>
        <taxon>Pezizomycotina</taxon>
        <taxon>Sordariomycetes</taxon>
        <taxon>Xylariomycetidae</taxon>
        <taxon>Xylariales</taxon>
        <taxon>Hypoxylaceae</taxon>
        <taxon>Hypoxylon</taxon>
    </lineage>
</organism>
<dbReference type="Proteomes" id="UP001497680">
    <property type="component" value="Unassembled WGS sequence"/>
</dbReference>
<comment type="caution">
    <text evidence="1">The sequence shown here is derived from an EMBL/GenBank/DDBJ whole genome shotgun (WGS) entry which is preliminary data.</text>
</comment>
<proteinExistence type="predicted"/>
<gene>
    <name evidence="1" type="ORF">F4821DRAFT_238928</name>
</gene>
<evidence type="ECO:0000313" key="2">
    <source>
        <dbReference type="Proteomes" id="UP001497680"/>
    </source>
</evidence>